<comment type="caution">
    <text evidence="1">The sequence shown here is derived from an EMBL/GenBank/DDBJ whole genome shotgun (WGS) entry which is preliminary data.</text>
</comment>
<protein>
    <submittedName>
        <fullName evidence="1">Uncharacterized protein</fullName>
    </submittedName>
</protein>
<sequence>MALWKFEAYVVSVGSLVKCIHVPYAVIWFVGTVFNGNWEYVSAVKED</sequence>
<dbReference type="EMBL" id="JABBYL010000022">
    <property type="protein sequence ID" value="NMO09532.1"/>
    <property type="molecule type" value="Genomic_DNA"/>
</dbReference>
<evidence type="ECO:0000313" key="2">
    <source>
        <dbReference type="Proteomes" id="UP000591058"/>
    </source>
</evidence>
<evidence type="ECO:0000313" key="1">
    <source>
        <dbReference type="EMBL" id="NMO09532.1"/>
    </source>
</evidence>
<gene>
    <name evidence="1" type="ORF">HG719_06765</name>
</gene>
<dbReference type="RefSeq" id="WP_169032776.1">
    <property type="nucleotide sequence ID" value="NZ_JABBYL010000022.1"/>
</dbReference>
<dbReference type="Proteomes" id="UP000591058">
    <property type="component" value="Unassembled WGS sequence"/>
</dbReference>
<name>A0A7K4DM77_9EURY</name>
<organism evidence="1 2">
    <name type="scientific">Methanobacterium subterraneum</name>
    <dbReference type="NCBI Taxonomy" id="59277"/>
    <lineage>
        <taxon>Archaea</taxon>
        <taxon>Methanobacteriati</taxon>
        <taxon>Methanobacteriota</taxon>
        <taxon>Methanomada group</taxon>
        <taxon>Methanobacteria</taxon>
        <taxon>Methanobacteriales</taxon>
        <taxon>Methanobacteriaceae</taxon>
        <taxon>Methanobacterium</taxon>
    </lineage>
</organism>
<proteinExistence type="predicted"/>
<dbReference type="AlphaFoldDB" id="A0A7K4DM77"/>
<accession>A0A7K4DM77</accession>
<reference evidence="1 2" key="1">
    <citation type="submission" date="2020-04" db="EMBL/GenBank/DDBJ databases">
        <title>Draft genome of Methanobacterium subterraneum isolated from animal feces.</title>
        <authorList>
            <person name="Ouboter H.T."/>
            <person name="Berger S."/>
            <person name="Gungor E."/>
            <person name="Jetten M.S.M."/>
            <person name="Welte C.U."/>
        </authorList>
    </citation>
    <scope>NUCLEOTIDE SEQUENCE [LARGE SCALE GENOMIC DNA]</scope>
    <source>
        <strain evidence="1">HO_2020</strain>
    </source>
</reference>